<dbReference type="AlphaFoldDB" id="A0A345YF15"/>
<reference evidence="3" key="1">
    <citation type="submission" date="2018-07" db="EMBL/GenBank/DDBJ databases">
        <title>Genome sequence of Erythrobacter strain YH-07, an antagonistic bacterium isolated from Yellow Sea.</title>
        <authorList>
            <person name="Tang T."/>
            <person name="Liu Q."/>
            <person name="Sun X."/>
        </authorList>
    </citation>
    <scope>NUCLEOTIDE SEQUENCE [LARGE SCALE GENOMIC DNA]</scope>
    <source>
        <strain evidence="3">YH-07</strain>
    </source>
</reference>
<proteinExistence type="predicted"/>
<keyword evidence="1" id="KW-0732">Signal</keyword>
<dbReference type="Proteomes" id="UP000254508">
    <property type="component" value="Chromosome"/>
</dbReference>
<keyword evidence="3" id="KW-1185">Reference proteome</keyword>
<evidence type="ECO:0000313" key="2">
    <source>
        <dbReference type="EMBL" id="AXK42517.1"/>
    </source>
</evidence>
<accession>A0A345YF15</accession>
<organism evidence="2 3">
    <name type="scientific">Erythrobacter aureus</name>
    <dbReference type="NCBI Taxonomy" id="2182384"/>
    <lineage>
        <taxon>Bacteria</taxon>
        <taxon>Pseudomonadati</taxon>
        <taxon>Pseudomonadota</taxon>
        <taxon>Alphaproteobacteria</taxon>
        <taxon>Sphingomonadales</taxon>
        <taxon>Erythrobacteraceae</taxon>
        <taxon>Erythrobacter/Porphyrobacter group</taxon>
        <taxon>Erythrobacter</taxon>
    </lineage>
</organism>
<feature type="chain" id="PRO_5016840738" description="PepSY domain-containing protein" evidence="1">
    <location>
        <begin position="29"/>
        <end position="118"/>
    </location>
</feature>
<dbReference type="EMBL" id="CP031357">
    <property type="protein sequence ID" value="AXK42517.1"/>
    <property type="molecule type" value="Genomic_DNA"/>
</dbReference>
<dbReference type="KEGG" id="err:DVR09_09415"/>
<evidence type="ECO:0000313" key="3">
    <source>
        <dbReference type="Proteomes" id="UP000254508"/>
    </source>
</evidence>
<feature type="signal peptide" evidence="1">
    <location>
        <begin position="1"/>
        <end position="28"/>
    </location>
</feature>
<protein>
    <recommendedName>
        <fullName evidence="4">PepSY domain-containing protein</fullName>
    </recommendedName>
</protein>
<sequence>MRRSNLVAFAFGAFASLVSVGVASQFNADPIEAKAYRTVFAPDIIEPEGELDETSNIAFEVGEVLRECGLSEFDMKLGDLHGITYEIEISAKNMRGLHCIEVRARDVDNAVKLGFKVI</sequence>
<dbReference type="RefSeq" id="WP_115416698.1">
    <property type="nucleotide sequence ID" value="NZ_CP031357.1"/>
</dbReference>
<name>A0A345YF15_9SPHN</name>
<gene>
    <name evidence="2" type="ORF">DVR09_09415</name>
</gene>
<evidence type="ECO:0008006" key="4">
    <source>
        <dbReference type="Google" id="ProtNLM"/>
    </source>
</evidence>
<evidence type="ECO:0000256" key="1">
    <source>
        <dbReference type="SAM" id="SignalP"/>
    </source>
</evidence>